<keyword evidence="8" id="KW-0406">Ion transport</keyword>
<evidence type="ECO:0000313" key="13">
    <source>
        <dbReference type="EMBL" id="KAK7230897.1"/>
    </source>
</evidence>
<evidence type="ECO:0000256" key="4">
    <source>
        <dbReference type="ARBA" id="ARBA00022475"/>
    </source>
</evidence>
<accession>A0ABR1FHK1</accession>
<dbReference type="EMBL" id="JBBJCI010000422">
    <property type="protein sequence ID" value="KAK7230897.1"/>
    <property type="molecule type" value="Genomic_DNA"/>
</dbReference>
<dbReference type="Proteomes" id="UP001363151">
    <property type="component" value="Unassembled WGS sequence"/>
</dbReference>
<feature type="transmembrane region" description="Helical" evidence="11">
    <location>
        <begin position="278"/>
        <end position="300"/>
    </location>
</feature>
<dbReference type="SUPFAM" id="SSF63712">
    <property type="entry name" value="Nicotinic receptor ligand binding domain-like"/>
    <property type="match status" value="1"/>
</dbReference>
<evidence type="ECO:0000256" key="10">
    <source>
        <dbReference type="ARBA" id="ARBA00023303"/>
    </source>
</evidence>
<dbReference type="InterPro" id="IPR038050">
    <property type="entry name" value="Neuro_actylchol_rec"/>
</dbReference>
<gene>
    <name evidence="13" type="ORF">SO694_00074140</name>
</gene>
<evidence type="ECO:0000256" key="3">
    <source>
        <dbReference type="ARBA" id="ARBA00022448"/>
    </source>
</evidence>
<keyword evidence="4" id="KW-1003">Cell membrane</keyword>
<name>A0ABR1FHK1_AURAN</name>
<reference evidence="13 14" key="1">
    <citation type="submission" date="2024-03" db="EMBL/GenBank/DDBJ databases">
        <title>Aureococcus anophagefferens CCMP1851 and Kratosvirus quantuckense: Draft genome of a second virus-susceptible host strain in the model system.</title>
        <authorList>
            <person name="Chase E."/>
            <person name="Truchon A.R."/>
            <person name="Schepens W."/>
            <person name="Wilhelm S.W."/>
        </authorList>
    </citation>
    <scope>NUCLEOTIDE SEQUENCE [LARGE SCALE GENOMIC DNA]</scope>
    <source>
        <strain evidence="13 14">CCMP1851</strain>
    </source>
</reference>
<sequence length="593" mass="66568">MRWPAVLLATRAAAQFGVFSGDGATDCFYVYNGVNYVSGHQLEDAILGDDPSAFFPRLSRATNYDSSMRPNVWYTGTIDAPPELVVYDFSLKSFELDEKKNLMKFVGAESYSWTDPRLNFTFTDGCYLDGAIPGNWFLTPGFLKKIWQPELYTVNSVEPTRPFSPRDDVAILPGGRVFLTYTTTKLVQCSMKFHELPDDTQDCENAVGSYPYASTSVLMYSGPMAYEIAEGEDGGSREVFSNQWRIHSSTVFIEQVDYGGLPYSEAHQRVRFKRRHKYYITEALYPALFFLIISYCGFWIDRAVAPARVAIAVIPVLIMRTLLNGTFANFQIISYSTLLTSILHLGESLCVIAVFEYAVVQVFLAREKKELARHTLLGKLKEPILHYVQMRGARADDVAGAGDVELEDRARAPSDPPKPPPLAVVAVVEKLRDAFEGVCDGEGRADARRVHRLLRDMGRSASVDDVRLMIDLLDRGATSLDFSRTVEFVVTYESLLAASVAAEDRHVCDMPVSEQIDVAFRVGFPLLTAAITGLKVTAHKEYHNAYTEAIEDSIFNDPLFFQWVPFMGVAVVALAVYAEHYWRFHRAFPDDDK</sequence>
<protein>
    <recommendedName>
        <fullName evidence="12">Neurotransmitter-gated ion-channel ligand-binding domain-containing protein</fullName>
    </recommendedName>
</protein>
<comment type="caution">
    <text evidence="13">The sequence shown here is derived from an EMBL/GenBank/DDBJ whole genome shotgun (WGS) entry which is preliminary data.</text>
</comment>
<dbReference type="InterPro" id="IPR006202">
    <property type="entry name" value="Neur_chan_lig-bd"/>
</dbReference>
<dbReference type="Gene3D" id="1.20.58.390">
    <property type="entry name" value="Neurotransmitter-gated ion-channel transmembrane domain"/>
    <property type="match status" value="1"/>
</dbReference>
<dbReference type="Gene3D" id="2.70.170.10">
    <property type="entry name" value="Neurotransmitter-gated ion-channel ligand-binding domain"/>
    <property type="match status" value="1"/>
</dbReference>
<dbReference type="SUPFAM" id="SSF90112">
    <property type="entry name" value="Neurotransmitter-gated ion-channel transmembrane pore"/>
    <property type="match status" value="1"/>
</dbReference>
<evidence type="ECO:0000256" key="11">
    <source>
        <dbReference type="SAM" id="Phobius"/>
    </source>
</evidence>
<keyword evidence="7 11" id="KW-1133">Transmembrane helix</keyword>
<dbReference type="InterPro" id="IPR036719">
    <property type="entry name" value="Neuro-gated_channel_TM_sf"/>
</dbReference>
<dbReference type="PANTHER" id="PTHR18945">
    <property type="entry name" value="NEUROTRANSMITTER GATED ION CHANNEL"/>
    <property type="match status" value="1"/>
</dbReference>
<feature type="transmembrane region" description="Helical" evidence="11">
    <location>
        <begin position="335"/>
        <end position="360"/>
    </location>
</feature>
<evidence type="ECO:0000313" key="14">
    <source>
        <dbReference type="Proteomes" id="UP001363151"/>
    </source>
</evidence>
<keyword evidence="10" id="KW-0407">Ion channel</keyword>
<dbReference type="InterPro" id="IPR036734">
    <property type="entry name" value="Neur_chan_lig-bd_sf"/>
</dbReference>
<dbReference type="Pfam" id="PF02931">
    <property type="entry name" value="Neur_chan_LBD"/>
    <property type="match status" value="1"/>
</dbReference>
<evidence type="ECO:0000256" key="8">
    <source>
        <dbReference type="ARBA" id="ARBA00023065"/>
    </source>
</evidence>
<evidence type="ECO:0000256" key="7">
    <source>
        <dbReference type="ARBA" id="ARBA00022989"/>
    </source>
</evidence>
<keyword evidence="3" id="KW-0813">Transport</keyword>
<feature type="transmembrane region" description="Helical" evidence="11">
    <location>
        <begin position="560"/>
        <end position="578"/>
    </location>
</feature>
<evidence type="ECO:0000256" key="6">
    <source>
        <dbReference type="ARBA" id="ARBA00022729"/>
    </source>
</evidence>
<evidence type="ECO:0000256" key="2">
    <source>
        <dbReference type="ARBA" id="ARBA00004236"/>
    </source>
</evidence>
<evidence type="ECO:0000259" key="12">
    <source>
        <dbReference type="Pfam" id="PF02931"/>
    </source>
</evidence>
<dbReference type="InterPro" id="IPR006028">
    <property type="entry name" value="GABAA/Glycine_rcpt"/>
</dbReference>
<evidence type="ECO:0000256" key="1">
    <source>
        <dbReference type="ARBA" id="ARBA00004141"/>
    </source>
</evidence>
<keyword evidence="6" id="KW-0732">Signal</keyword>
<dbReference type="PRINTS" id="PR00253">
    <property type="entry name" value="GABAARECEPTR"/>
</dbReference>
<keyword evidence="9 11" id="KW-0472">Membrane</keyword>
<proteinExistence type="predicted"/>
<keyword evidence="14" id="KW-1185">Reference proteome</keyword>
<evidence type="ECO:0000256" key="9">
    <source>
        <dbReference type="ARBA" id="ARBA00023136"/>
    </source>
</evidence>
<dbReference type="InterPro" id="IPR006201">
    <property type="entry name" value="Neur_channel"/>
</dbReference>
<feature type="domain" description="Neurotransmitter-gated ion-channel ligand-binding" evidence="12">
    <location>
        <begin position="62"/>
        <end position="272"/>
    </location>
</feature>
<evidence type="ECO:0000256" key="5">
    <source>
        <dbReference type="ARBA" id="ARBA00022692"/>
    </source>
</evidence>
<keyword evidence="5 11" id="KW-0812">Transmembrane</keyword>
<organism evidence="13 14">
    <name type="scientific">Aureococcus anophagefferens</name>
    <name type="common">Harmful bloom alga</name>
    <dbReference type="NCBI Taxonomy" id="44056"/>
    <lineage>
        <taxon>Eukaryota</taxon>
        <taxon>Sar</taxon>
        <taxon>Stramenopiles</taxon>
        <taxon>Ochrophyta</taxon>
        <taxon>Pelagophyceae</taxon>
        <taxon>Pelagomonadales</taxon>
        <taxon>Pelagomonadaceae</taxon>
        <taxon>Aureococcus</taxon>
    </lineage>
</organism>
<feature type="transmembrane region" description="Helical" evidence="11">
    <location>
        <begin position="306"/>
        <end position="323"/>
    </location>
</feature>
<comment type="subcellular location">
    <subcellularLocation>
        <location evidence="2">Cell membrane</location>
    </subcellularLocation>
    <subcellularLocation>
        <location evidence="1">Membrane</location>
        <topology evidence="1">Multi-pass membrane protein</topology>
    </subcellularLocation>
</comment>